<dbReference type="STRING" id="471853.Bcav_1213"/>
<dbReference type="GO" id="GO:0005886">
    <property type="term" value="C:plasma membrane"/>
    <property type="evidence" value="ECO:0007669"/>
    <property type="project" value="UniProtKB-SubCell"/>
</dbReference>
<organism evidence="8 9">
    <name type="scientific">Beutenbergia cavernae (strain ATCC BAA-8 / DSM 12333 / CCUG 43141 / JCM 11478 / NBRC 16432 / NCIMB 13614 / HKI 0122)</name>
    <dbReference type="NCBI Taxonomy" id="471853"/>
    <lineage>
        <taxon>Bacteria</taxon>
        <taxon>Bacillati</taxon>
        <taxon>Actinomycetota</taxon>
        <taxon>Actinomycetes</taxon>
        <taxon>Micrococcales</taxon>
        <taxon>Beutenbergiaceae</taxon>
        <taxon>Beutenbergia</taxon>
    </lineage>
</organism>
<evidence type="ECO:0000256" key="6">
    <source>
        <dbReference type="SAM" id="Phobius"/>
    </source>
</evidence>
<dbReference type="CDD" id="cd06173">
    <property type="entry name" value="MFS_MefA_like"/>
    <property type="match status" value="1"/>
</dbReference>
<keyword evidence="5 6" id="KW-0472">Membrane</keyword>
<proteinExistence type="predicted"/>
<keyword evidence="9" id="KW-1185">Reference proteome</keyword>
<keyword evidence="3 6" id="KW-0812">Transmembrane</keyword>
<dbReference type="Gene3D" id="1.20.1250.20">
    <property type="entry name" value="MFS general substrate transporter like domains"/>
    <property type="match status" value="1"/>
</dbReference>
<evidence type="ECO:0000256" key="1">
    <source>
        <dbReference type="ARBA" id="ARBA00004651"/>
    </source>
</evidence>
<dbReference type="Proteomes" id="UP000007962">
    <property type="component" value="Chromosome"/>
</dbReference>
<sequence length="405" mass="41720">MRHAPFRRLSLAWITTNLGDSALYLALAVWVKELTGSDGAAGLVFAALGLPALLAPLAGQIADRMSRRRLLVLANLATAVVVLTMFAVRGPGDVWVIYVATFLYGLAGYVTAAAQSGLLRDMLSDDELPGATGMYSTIDQGLRLVSPLLGTGLYALAGPQAVLVLTAACFVVTAMLLLTIRLTETPPQPAHERGGYWHEVSAGFRTLAGESTLRLLTVVIAVAFGITGLLNVAIFPMLEQGIGVGVQALGIAVTVQGLGALVGGLTSAAIVRRIGERRLVGLGLLDMGLGLAFGVLVVLLVPAGHPAGLPLASLALSVVGLGIPWVVVGVSTYRMRVTPATLQGRTSAAMNLSFNGPQTLATLVGAAVIAVVDYRLLLGVCAVVIVACAVACRPLTPDGARPAVP</sequence>
<feature type="transmembrane region" description="Helical" evidence="6">
    <location>
        <begin position="244"/>
        <end position="267"/>
    </location>
</feature>
<dbReference type="InterPro" id="IPR020846">
    <property type="entry name" value="MFS_dom"/>
</dbReference>
<dbReference type="AlphaFoldDB" id="C5C169"/>
<dbReference type="InterPro" id="IPR036259">
    <property type="entry name" value="MFS_trans_sf"/>
</dbReference>
<feature type="transmembrane region" description="Helical" evidence="6">
    <location>
        <begin position="163"/>
        <end position="183"/>
    </location>
</feature>
<dbReference type="InterPro" id="IPR011701">
    <property type="entry name" value="MFS"/>
</dbReference>
<evidence type="ECO:0000313" key="8">
    <source>
        <dbReference type="EMBL" id="ACQ79473.1"/>
    </source>
</evidence>
<reference evidence="8 9" key="1">
    <citation type="journal article" date="2009" name="Stand. Genomic Sci.">
        <title>Complete genome sequence of Beutenbergia cavernae type strain (HKI 0122).</title>
        <authorList>
            <person name="Land M."/>
            <person name="Pukall R."/>
            <person name="Abt B."/>
            <person name="Goker M."/>
            <person name="Rohde M."/>
            <person name="Glavina Del Rio T."/>
            <person name="Tice H."/>
            <person name="Copeland A."/>
            <person name="Cheng J.F."/>
            <person name="Lucas S."/>
            <person name="Chen F."/>
            <person name="Nolan M."/>
            <person name="Bruce D."/>
            <person name="Goodwin L."/>
            <person name="Pitluck S."/>
            <person name="Ivanova N."/>
            <person name="Mavromatis K."/>
            <person name="Ovchinnikova G."/>
            <person name="Pati A."/>
            <person name="Chen A."/>
            <person name="Palaniappan K."/>
            <person name="Hauser L."/>
            <person name="Chang Y.J."/>
            <person name="Jefferies C.C."/>
            <person name="Saunders E."/>
            <person name="Brettin T."/>
            <person name="Detter J.C."/>
            <person name="Han C."/>
            <person name="Chain P."/>
            <person name="Bristow J."/>
            <person name="Eisen J.A."/>
            <person name="Markowitz V."/>
            <person name="Hugenholtz P."/>
            <person name="Kyrpides N.C."/>
            <person name="Klenk H.P."/>
            <person name="Lapidus A."/>
        </authorList>
    </citation>
    <scope>NUCLEOTIDE SEQUENCE [LARGE SCALE GENOMIC DNA]</scope>
    <source>
        <strain evidence="9">ATCC BAA-8 / DSM 12333 / NBRC 16432</strain>
    </source>
</reference>
<evidence type="ECO:0000256" key="4">
    <source>
        <dbReference type="ARBA" id="ARBA00022989"/>
    </source>
</evidence>
<dbReference type="SUPFAM" id="SSF103473">
    <property type="entry name" value="MFS general substrate transporter"/>
    <property type="match status" value="1"/>
</dbReference>
<dbReference type="Pfam" id="PF07690">
    <property type="entry name" value="MFS_1"/>
    <property type="match status" value="1"/>
</dbReference>
<evidence type="ECO:0000313" key="9">
    <source>
        <dbReference type="Proteomes" id="UP000007962"/>
    </source>
</evidence>
<feature type="transmembrane region" description="Helical" evidence="6">
    <location>
        <begin position="279"/>
        <end position="301"/>
    </location>
</feature>
<comment type="subcellular location">
    <subcellularLocation>
        <location evidence="1">Cell membrane</location>
        <topology evidence="1">Multi-pass membrane protein</topology>
    </subcellularLocation>
</comment>
<gene>
    <name evidence="8" type="ordered locus">Bcav_1213</name>
</gene>
<feature type="domain" description="Major facilitator superfamily (MFS) profile" evidence="7">
    <location>
        <begin position="1"/>
        <end position="185"/>
    </location>
</feature>
<evidence type="ECO:0000256" key="5">
    <source>
        <dbReference type="ARBA" id="ARBA00023136"/>
    </source>
</evidence>
<feature type="transmembrane region" description="Helical" evidence="6">
    <location>
        <begin position="307"/>
        <end position="328"/>
    </location>
</feature>
<feature type="transmembrane region" description="Helical" evidence="6">
    <location>
        <begin position="12"/>
        <end position="31"/>
    </location>
</feature>
<keyword evidence="4 6" id="KW-1133">Transmembrane helix</keyword>
<dbReference type="PANTHER" id="PTHR23513:SF6">
    <property type="entry name" value="MAJOR FACILITATOR SUPERFAMILY ASSOCIATED DOMAIN-CONTAINING PROTEIN"/>
    <property type="match status" value="1"/>
</dbReference>
<evidence type="ECO:0000259" key="7">
    <source>
        <dbReference type="PROSITE" id="PS50850"/>
    </source>
</evidence>
<protein>
    <submittedName>
        <fullName evidence="8">Major facilitator superfamily MFS_1</fullName>
    </submittedName>
</protein>
<feature type="domain" description="Major facilitator superfamily (MFS) profile" evidence="7">
    <location>
        <begin position="211"/>
        <end position="405"/>
    </location>
</feature>
<evidence type="ECO:0000256" key="2">
    <source>
        <dbReference type="ARBA" id="ARBA00022475"/>
    </source>
</evidence>
<dbReference type="PANTHER" id="PTHR23513">
    <property type="entry name" value="INTEGRAL MEMBRANE EFFLUX PROTEIN-RELATED"/>
    <property type="match status" value="1"/>
</dbReference>
<dbReference type="eggNOG" id="COG0477">
    <property type="taxonomic scope" value="Bacteria"/>
</dbReference>
<dbReference type="HOGENOM" id="CLU_034180_15_5_11"/>
<feature type="transmembrane region" description="Helical" evidence="6">
    <location>
        <begin position="95"/>
        <end position="119"/>
    </location>
</feature>
<dbReference type="KEGG" id="bcv:Bcav_1213"/>
<dbReference type="PROSITE" id="PS50850">
    <property type="entry name" value="MFS"/>
    <property type="match status" value="2"/>
</dbReference>
<keyword evidence="2" id="KW-1003">Cell membrane</keyword>
<feature type="transmembrane region" description="Helical" evidence="6">
    <location>
        <begin position="37"/>
        <end position="58"/>
    </location>
</feature>
<feature type="transmembrane region" description="Helical" evidence="6">
    <location>
        <begin position="349"/>
        <end position="370"/>
    </location>
</feature>
<dbReference type="EMBL" id="CP001618">
    <property type="protein sequence ID" value="ACQ79473.1"/>
    <property type="molecule type" value="Genomic_DNA"/>
</dbReference>
<feature type="transmembrane region" description="Helical" evidence="6">
    <location>
        <begin position="215"/>
        <end position="238"/>
    </location>
</feature>
<dbReference type="GO" id="GO:0022857">
    <property type="term" value="F:transmembrane transporter activity"/>
    <property type="evidence" value="ECO:0007669"/>
    <property type="project" value="InterPro"/>
</dbReference>
<name>C5C169_BEUC1</name>
<evidence type="ECO:0000256" key="3">
    <source>
        <dbReference type="ARBA" id="ARBA00022692"/>
    </source>
</evidence>
<accession>C5C169</accession>
<feature type="transmembrane region" description="Helical" evidence="6">
    <location>
        <begin position="376"/>
        <end position="396"/>
    </location>
</feature>